<organism evidence="2 3">
    <name type="scientific">Kipferlia bialata</name>
    <dbReference type="NCBI Taxonomy" id="797122"/>
    <lineage>
        <taxon>Eukaryota</taxon>
        <taxon>Metamonada</taxon>
        <taxon>Carpediemonas-like organisms</taxon>
        <taxon>Kipferlia</taxon>
    </lineage>
</organism>
<dbReference type="Proteomes" id="UP000265618">
    <property type="component" value="Unassembled WGS sequence"/>
</dbReference>
<accession>A0A391NKD3</accession>
<feature type="non-terminal residue" evidence="2">
    <location>
        <position position="1"/>
    </location>
</feature>
<dbReference type="EMBL" id="BDIP01000831">
    <property type="protein sequence ID" value="GCA62521.1"/>
    <property type="molecule type" value="Genomic_DNA"/>
</dbReference>
<reference evidence="2" key="1">
    <citation type="submission" date="2016-10" db="EMBL/GenBank/DDBJ databases">
        <authorList>
            <person name="Tanifuji G."/>
            <person name="Kume K."/>
            <person name="Nakayama T."/>
            <person name="Takabayashi S."/>
            <person name="Hashimoto T."/>
        </authorList>
    </citation>
    <scope>NUCLEOTIDE SEQUENCE</scope>
    <source>
        <strain evidence="2">NY0173</strain>
    </source>
</reference>
<evidence type="ECO:0000313" key="1">
    <source>
        <dbReference type="EMBL" id="GCA62233.1"/>
    </source>
</evidence>
<keyword evidence="3" id="KW-1185">Reference proteome</keyword>
<gene>
    <name evidence="1" type="ORF">KIPB_002173</name>
    <name evidence="2" type="ORF">KIPB_004050</name>
</gene>
<evidence type="ECO:0000313" key="3">
    <source>
        <dbReference type="Proteomes" id="UP000265618"/>
    </source>
</evidence>
<proteinExistence type="predicted"/>
<name>A0A391NKD3_9EUKA</name>
<reference evidence="2 3" key="2">
    <citation type="journal article" date="2018" name="PLoS ONE">
        <title>The draft genome of Kipferlia bialata reveals reductive genome evolution in fornicate parasites.</title>
        <authorList>
            <person name="Tanifuji G."/>
            <person name="Takabayashi S."/>
            <person name="Kume K."/>
            <person name="Takagi M."/>
            <person name="Nakayama T."/>
            <person name="Kamikawa R."/>
            <person name="Inagaki Y."/>
            <person name="Hashimoto T."/>
        </authorList>
    </citation>
    <scope>NUCLEOTIDE SEQUENCE [LARGE SCALE GENOMIC DNA]</scope>
    <source>
        <strain evidence="2">NY0173</strain>
    </source>
</reference>
<dbReference type="AlphaFoldDB" id="A0A391NKD3"/>
<evidence type="ECO:0000313" key="2">
    <source>
        <dbReference type="EMBL" id="GCA62521.1"/>
    </source>
</evidence>
<dbReference type="EMBL" id="BDIP01000342">
    <property type="protein sequence ID" value="GCA62233.1"/>
    <property type="molecule type" value="Genomic_DNA"/>
</dbReference>
<comment type="caution">
    <text evidence="2">The sequence shown here is derived from an EMBL/GenBank/DDBJ whole genome shotgun (WGS) entry which is preliminary data.</text>
</comment>
<protein>
    <submittedName>
        <fullName evidence="2">Uncharacterized protein</fullName>
    </submittedName>
</protein>
<sequence>RLARPSERVGCNLRLSPLFSLSFQSAMTTVY</sequence>